<dbReference type="InterPro" id="IPR012296">
    <property type="entry name" value="Nuclease_put_TT1808"/>
</dbReference>
<dbReference type="OrthoDB" id="5524117at2"/>
<dbReference type="CDD" id="cd06260">
    <property type="entry name" value="DUF820-like"/>
    <property type="match status" value="1"/>
</dbReference>
<dbReference type="PANTHER" id="PTHR35400:SF3">
    <property type="entry name" value="SLL1072 PROTEIN"/>
    <property type="match status" value="1"/>
</dbReference>
<keyword evidence="2" id="KW-0540">Nuclease</keyword>
<proteinExistence type="predicted"/>
<keyword evidence="2" id="KW-0378">Hydrolase</keyword>
<protein>
    <submittedName>
        <fullName evidence="2">Uma2 family endonuclease</fullName>
    </submittedName>
</protein>
<evidence type="ECO:0000313" key="2">
    <source>
        <dbReference type="EMBL" id="PPK92147.1"/>
    </source>
</evidence>
<organism evidence="2 3">
    <name type="scientific">Kineococcus xinjiangensis</name>
    <dbReference type="NCBI Taxonomy" id="512762"/>
    <lineage>
        <taxon>Bacteria</taxon>
        <taxon>Bacillati</taxon>
        <taxon>Actinomycetota</taxon>
        <taxon>Actinomycetes</taxon>
        <taxon>Kineosporiales</taxon>
        <taxon>Kineosporiaceae</taxon>
        <taxon>Kineococcus</taxon>
    </lineage>
</organism>
<dbReference type="Pfam" id="PF05685">
    <property type="entry name" value="Uma2"/>
    <property type="match status" value="1"/>
</dbReference>
<feature type="domain" description="Putative restriction endonuclease" evidence="1">
    <location>
        <begin position="12"/>
        <end position="168"/>
    </location>
</feature>
<evidence type="ECO:0000259" key="1">
    <source>
        <dbReference type="Pfam" id="PF05685"/>
    </source>
</evidence>
<dbReference type="EMBL" id="PTJD01000016">
    <property type="protein sequence ID" value="PPK92147.1"/>
    <property type="molecule type" value="Genomic_DNA"/>
</dbReference>
<dbReference type="Proteomes" id="UP000239485">
    <property type="component" value="Unassembled WGS sequence"/>
</dbReference>
<name>A0A2S6ID69_9ACTN</name>
<gene>
    <name evidence="2" type="ORF">CLV92_1168</name>
</gene>
<dbReference type="RefSeq" id="WP_158257323.1">
    <property type="nucleotide sequence ID" value="NZ_PTJD01000016.1"/>
</dbReference>
<dbReference type="InterPro" id="IPR008538">
    <property type="entry name" value="Uma2"/>
</dbReference>
<dbReference type="GO" id="GO:0004519">
    <property type="term" value="F:endonuclease activity"/>
    <property type="evidence" value="ECO:0007669"/>
    <property type="project" value="UniProtKB-KW"/>
</dbReference>
<dbReference type="PANTHER" id="PTHR35400">
    <property type="entry name" value="SLR1083 PROTEIN"/>
    <property type="match status" value="1"/>
</dbReference>
<keyword evidence="2" id="KW-0255">Endonuclease</keyword>
<comment type="caution">
    <text evidence="2">The sequence shown here is derived from an EMBL/GenBank/DDBJ whole genome shotgun (WGS) entry which is preliminary data.</text>
</comment>
<accession>A0A2S6ID69</accession>
<dbReference type="Gene3D" id="3.90.1570.10">
    <property type="entry name" value="tt1808, chain A"/>
    <property type="match status" value="1"/>
</dbReference>
<dbReference type="AlphaFoldDB" id="A0A2S6ID69"/>
<evidence type="ECO:0000313" key="3">
    <source>
        <dbReference type="Proteomes" id="UP000239485"/>
    </source>
</evidence>
<dbReference type="SUPFAM" id="SSF52980">
    <property type="entry name" value="Restriction endonuclease-like"/>
    <property type="match status" value="1"/>
</dbReference>
<dbReference type="InterPro" id="IPR011335">
    <property type="entry name" value="Restrct_endonuc-II-like"/>
</dbReference>
<keyword evidence="3" id="KW-1185">Reference proteome</keyword>
<sequence length="178" mass="19548">MSVKPAHESWTFDDLERLPDDGRRYEIVDGVLVATPAPTVEHQIIATNLMLALALHLDPGVREVHGAGVRVPADLGRAEHYLIPDVLVVRRGATSGQLDARDVVLAVEVVSRSSRTHDRHTKHGLYAELGISEYWIADPAEDTLTVHELHGGEYRVPERVSGAETLQRLAVSMASLRA</sequence>
<reference evidence="2 3" key="1">
    <citation type="submission" date="2018-02" db="EMBL/GenBank/DDBJ databases">
        <title>Genomic Encyclopedia of Archaeal and Bacterial Type Strains, Phase II (KMG-II): from individual species to whole genera.</title>
        <authorList>
            <person name="Goeker M."/>
        </authorList>
    </citation>
    <scope>NUCLEOTIDE SEQUENCE [LARGE SCALE GENOMIC DNA]</scope>
    <source>
        <strain evidence="2 3">DSM 22857</strain>
    </source>
</reference>